<dbReference type="InterPro" id="IPR054207">
    <property type="entry name" value="DUF6913"/>
</dbReference>
<organism evidence="1 2">
    <name type="scientific">Flavobacterium lacus</name>
    <dbReference type="NCBI Taxonomy" id="1353778"/>
    <lineage>
        <taxon>Bacteria</taxon>
        <taxon>Pseudomonadati</taxon>
        <taxon>Bacteroidota</taxon>
        <taxon>Flavobacteriia</taxon>
        <taxon>Flavobacteriales</taxon>
        <taxon>Flavobacteriaceae</taxon>
        <taxon>Flavobacterium</taxon>
    </lineage>
</organism>
<reference evidence="1 2" key="1">
    <citation type="submission" date="2018-06" db="EMBL/GenBank/DDBJ databases">
        <title>Genomic Encyclopedia of Type Strains, Phase III (KMG-III): the genomes of soil and plant-associated and newly described type strains.</title>
        <authorList>
            <person name="Whitman W."/>
        </authorList>
    </citation>
    <scope>NUCLEOTIDE SEQUENCE [LARGE SCALE GENOMIC DNA]</scope>
    <source>
        <strain evidence="1 2">CGMCC 1.12504</strain>
    </source>
</reference>
<dbReference type="AlphaFoldDB" id="A0A328WS65"/>
<dbReference type="Proteomes" id="UP000249518">
    <property type="component" value="Unassembled WGS sequence"/>
</dbReference>
<gene>
    <name evidence="1" type="ORF">B0I10_104192</name>
</gene>
<dbReference type="OrthoDB" id="1430532at2"/>
<evidence type="ECO:0000313" key="1">
    <source>
        <dbReference type="EMBL" id="RAR49051.1"/>
    </source>
</evidence>
<evidence type="ECO:0000313" key="2">
    <source>
        <dbReference type="Proteomes" id="UP000249518"/>
    </source>
</evidence>
<protein>
    <submittedName>
        <fullName evidence="1">Uncharacterized protein</fullName>
    </submittedName>
</protein>
<dbReference type="Pfam" id="PF21857">
    <property type="entry name" value="DUF6913"/>
    <property type="match status" value="1"/>
</dbReference>
<proteinExistence type="predicted"/>
<dbReference type="EMBL" id="QLSV01000004">
    <property type="protein sequence ID" value="RAR49051.1"/>
    <property type="molecule type" value="Genomic_DNA"/>
</dbReference>
<keyword evidence="2" id="KW-1185">Reference proteome</keyword>
<comment type="caution">
    <text evidence="1">The sequence shown here is derived from an EMBL/GenBank/DDBJ whole genome shotgun (WGS) entry which is preliminary data.</text>
</comment>
<accession>A0A328WS65</accession>
<dbReference type="RefSeq" id="WP_112085503.1">
    <property type="nucleotide sequence ID" value="NZ_QLSV01000004.1"/>
</dbReference>
<sequence length="172" mass="20160">MFLKYFRTFSAKRVLKKSSLHINSPVSNKPIQTVGVLVDETVFDKKEALLQLLVEKGFKPENISVLAYKTKYKKKEKIGYPHYSKKDVTWLGTIENKQAKDFKSNQFDLLISYYDEKKTPLQIVTHKSMADFKVGFASSDKRLNHFMIDTQVEKHTVFVEELFKYLRILNKL</sequence>
<name>A0A328WS65_9FLAO</name>